<organism evidence="2 3">
    <name type="scientific">Rangifer tarandus platyrhynchus</name>
    <name type="common">Svalbard reindeer</name>
    <dbReference type="NCBI Taxonomy" id="3082113"/>
    <lineage>
        <taxon>Eukaryota</taxon>
        <taxon>Metazoa</taxon>
        <taxon>Chordata</taxon>
        <taxon>Craniata</taxon>
        <taxon>Vertebrata</taxon>
        <taxon>Euteleostomi</taxon>
        <taxon>Mammalia</taxon>
        <taxon>Eutheria</taxon>
        <taxon>Laurasiatheria</taxon>
        <taxon>Artiodactyla</taxon>
        <taxon>Ruminantia</taxon>
        <taxon>Pecora</taxon>
        <taxon>Cervidae</taxon>
        <taxon>Odocoileinae</taxon>
        <taxon>Rangifer</taxon>
    </lineage>
</organism>
<keyword evidence="1" id="KW-0812">Transmembrane</keyword>
<sequence length="100" mass="11560">MFPNLTLALTFVSPLPMDRHSRCCLDLSINSIPGLSITVLHMSIANCRIFWNLLIIWVITCCYSLYFLGIMYSEELDFLLVLETEREKKKNRLSVRSTSV</sequence>
<keyword evidence="3" id="KW-1185">Reference proteome</keyword>
<gene>
    <name evidence="2" type="ORF">MRATA1EN1_LOCUS29593</name>
</gene>
<evidence type="ECO:0000313" key="2">
    <source>
        <dbReference type="EMBL" id="CAI9180631.1"/>
    </source>
</evidence>
<proteinExistence type="predicted"/>
<feature type="transmembrane region" description="Helical" evidence="1">
    <location>
        <begin position="49"/>
        <end position="72"/>
    </location>
</feature>
<keyword evidence="1" id="KW-0472">Membrane</keyword>
<evidence type="ECO:0000313" key="3">
    <source>
        <dbReference type="Proteomes" id="UP001176941"/>
    </source>
</evidence>
<name>A0ABN9A899_RANTA</name>
<reference evidence="2" key="1">
    <citation type="submission" date="2023-04" db="EMBL/GenBank/DDBJ databases">
        <authorList>
            <consortium name="ELIXIR-Norway"/>
        </authorList>
    </citation>
    <scope>NUCLEOTIDE SEQUENCE [LARGE SCALE GENOMIC DNA]</scope>
</reference>
<keyword evidence="1" id="KW-1133">Transmembrane helix</keyword>
<evidence type="ECO:0000256" key="1">
    <source>
        <dbReference type="SAM" id="Phobius"/>
    </source>
</evidence>
<dbReference type="EMBL" id="OX460343">
    <property type="protein sequence ID" value="CAI9180631.1"/>
    <property type="molecule type" value="Genomic_DNA"/>
</dbReference>
<accession>A0ABN9A899</accession>
<protein>
    <submittedName>
        <fullName evidence="2">Uncharacterized protein</fullName>
    </submittedName>
</protein>
<dbReference type="Proteomes" id="UP001176941">
    <property type="component" value="Chromosome X"/>
</dbReference>